<dbReference type="GO" id="GO:0016491">
    <property type="term" value="F:oxidoreductase activity"/>
    <property type="evidence" value="ECO:0007669"/>
    <property type="project" value="InterPro"/>
</dbReference>
<proteinExistence type="predicted"/>
<dbReference type="PATRIC" id="fig|448.7.peg.1836"/>
<dbReference type="GO" id="GO:0016853">
    <property type="term" value="F:isomerase activity"/>
    <property type="evidence" value="ECO:0007669"/>
    <property type="project" value="UniProtKB-KW"/>
</dbReference>
<dbReference type="Proteomes" id="UP000054773">
    <property type="component" value="Unassembled WGS sequence"/>
</dbReference>
<dbReference type="InterPro" id="IPR047262">
    <property type="entry name" value="PRX-like1"/>
</dbReference>
<protein>
    <submittedName>
        <fullName evidence="2">Putative thiol-disulfide isomerase</fullName>
    </submittedName>
</protein>
<dbReference type="STRING" id="448.Lery_1755"/>
<gene>
    <name evidence="2" type="ORF">Lery_1755</name>
</gene>
<dbReference type="EMBL" id="LNYA01000028">
    <property type="protein sequence ID" value="KTC96549.1"/>
    <property type="molecule type" value="Genomic_DNA"/>
</dbReference>
<dbReference type="RefSeq" id="WP_058526900.1">
    <property type="nucleotide sequence ID" value="NZ_CAAAHY010000012.1"/>
</dbReference>
<dbReference type="AlphaFoldDB" id="A0A0W0TMT4"/>
<keyword evidence="3" id="KW-1185">Reference proteome</keyword>
<dbReference type="InterPro" id="IPR000866">
    <property type="entry name" value="AhpC/TSA"/>
</dbReference>
<reference evidence="2 3" key="1">
    <citation type="submission" date="2015-11" db="EMBL/GenBank/DDBJ databases">
        <title>Genomic analysis of 38 Legionella species identifies large and diverse effector repertoires.</title>
        <authorList>
            <person name="Burstein D."/>
            <person name="Amaro F."/>
            <person name="Zusman T."/>
            <person name="Lifshitz Z."/>
            <person name="Cohen O."/>
            <person name="Gilbert J.A."/>
            <person name="Pupko T."/>
            <person name="Shuman H.A."/>
            <person name="Segal G."/>
        </authorList>
    </citation>
    <scope>NUCLEOTIDE SEQUENCE [LARGE SCALE GENOMIC DNA]</scope>
    <source>
        <strain evidence="2 3">SE-32A-C8</strain>
    </source>
</reference>
<comment type="caution">
    <text evidence="2">The sequence shown here is derived from an EMBL/GenBank/DDBJ whole genome shotgun (WGS) entry which is preliminary data.</text>
</comment>
<name>A0A0W0TMT4_LEGER</name>
<dbReference type="Gene3D" id="3.40.30.10">
    <property type="entry name" value="Glutaredoxin"/>
    <property type="match status" value="1"/>
</dbReference>
<evidence type="ECO:0000313" key="2">
    <source>
        <dbReference type="EMBL" id="KTC96549.1"/>
    </source>
</evidence>
<dbReference type="Pfam" id="PF00578">
    <property type="entry name" value="AhpC-TSA"/>
    <property type="match status" value="1"/>
</dbReference>
<dbReference type="SUPFAM" id="SSF52833">
    <property type="entry name" value="Thioredoxin-like"/>
    <property type="match status" value="1"/>
</dbReference>
<dbReference type="GO" id="GO:0016209">
    <property type="term" value="F:antioxidant activity"/>
    <property type="evidence" value="ECO:0007669"/>
    <property type="project" value="InterPro"/>
</dbReference>
<evidence type="ECO:0000313" key="3">
    <source>
        <dbReference type="Proteomes" id="UP000054773"/>
    </source>
</evidence>
<dbReference type="InterPro" id="IPR036249">
    <property type="entry name" value="Thioredoxin-like_sf"/>
</dbReference>
<feature type="domain" description="Thioredoxin" evidence="1">
    <location>
        <begin position="9"/>
        <end position="165"/>
    </location>
</feature>
<sequence length="185" mass="20704">MAKTPSTMSPLGTQAPFFSLTDVVTGNTINLAQDPNAKATVIMFICNHCPYVKHINKELTQLANDYLSRQIRFYAINSNDVANYPDDSPDNMKRTAKTEQYPFPYLFDETQEVARAYQAACTPDFFVYDNKLLLIYRGQFDDSRPGNAIPVTGDSIRTALDCVLSNQAVSETQKPSLGCNIKWKA</sequence>
<keyword evidence="2" id="KW-0413">Isomerase</keyword>
<accession>A0A0W0TMT4</accession>
<dbReference type="PROSITE" id="PS51352">
    <property type="entry name" value="THIOREDOXIN_2"/>
    <property type="match status" value="1"/>
</dbReference>
<dbReference type="InterPro" id="IPR013766">
    <property type="entry name" value="Thioredoxin_domain"/>
</dbReference>
<organism evidence="2 3">
    <name type="scientific">Legionella erythra</name>
    <dbReference type="NCBI Taxonomy" id="448"/>
    <lineage>
        <taxon>Bacteria</taxon>
        <taxon>Pseudomonadati</taxon>
        <taxon>Pseudomonadota</taxon>
        <taxon>Gammaproteobacteria</taxon>
        <taxon>Legionellales</taxon>
        <taxon>Legionellaceae</taxon>
        <taxon>Legionella</taxon>
    </lineage>
</organism>
<dbReference type="PANTHER" id="PTHR43640:SF1">
    <property type="entry name" value="THIOREDOXIN-DEPENDENT PEROXIREDOXIN"/>
    <property type="match status" value="1"/>
</dbReference>
<evidence type="ECO:0000259" key="1">
    <source>
        <dbReference type="PROSITE" id="PS51352"/>
    </source>
</evidence>
<dbReference type="PANTHER" id="PTHR43640">
    <property type="entry name" value="OS07G0260300 PROTEIN"/>
    <property type="match status" value="1"/>
</dbReference>
<dbReference type="CDD" id="cd02969">
    <property type="entry name" value="PRX_like1"/>
    <property type="match status" value="1"/>
</dbReference>
<dbReference type="OrthoDB" id="9809746at2"/>